<dbReference type="EMBL" id="JBBPCB010000003">
    <property type="protein sequence ID" value="MEK8180104.1"/>
    <property type="molecule type" value="Genomic_DNA"/>
</dbReference>
<protein>
    <recommendedName>
        <fullName evidence="3">Lipoprotein</fullName>
    </recommendedName>
</protein>
<comment type="caution">
    <text evidence="1">The sequence shown here is derived from an EMBL/GenBank/DDBJ whole genome shotgun (WGS) entry which is preliminary data.</text>
</comment>
<evidence type="ECO:0000313" key="1">
    <source>
        <dbReference type="EMBL" id="MEK8180104.1"/>
    </source>
</evidence>
<keyword evidence="2" id="KW-1185">Reference proteome</keyword>
<proteinExistence type="predicted"/>
<reference evidence="1 2" key="1">
    <citation type="submission" date="2024-04" db="EMBL/GenBank/DDBJ databases">
        <title>draft genome sequnece of Flavobacterium buctense JCM 30750.</title>
        <authorList>
            <person name="Kim D.-U."/>
        </authorList>
    </citation>
    <scope>NUCLEOTIDE SEQUENCE [LARGE SCALE GENOMIC DNA]</scope>
    <source>
        <strain evidence="1 2">JCM 30750</strain>
    </source>
</reference>
<organism evidence="1 2">
    <name type="scientific">Flavobacterium buctense</name>
    <dbReference type="NCBI Taxonomy" id="1648146"/>
    <lineage>
        <taxon>Bacteria</taxon>
        <taxon>Pseudomonadati</taxon>
        <taxon>Bacteroidota</taxon>
        <taxon>Flavobacteriia</taxon>
        <taxon>Flavobacteriales</taxon>
        <taxon>Flavobacteriaceae</taxon>
        <taxon>Flavobacterium</taxon>
    </lineage>
</organism>
<gene>
    <name evidence="1" type="ORF">WMW71_07100</name>
</gene>
<dbReference type="PROSITE" id="PS51257">
    <property type="entry name" value="PROKAR_LIPOPROTEIN"/>
    <property type="match status" value="1"/>
</dbReference>
<accession>A0ABU9E0C4</accession>
<dbReference type="Proteomes" id="UP001491349">
    <property type="component" value="Unassembled WGS sequence"/>
</dbReference>
<sequence>MKRILGLLAIILLISACDDGELTVDTIDFEDVPVQKCPQKEILYKISDSKMLILAIPLDNFEEDETPENNPTEVNISGDIQVIYRQYSAAPTSANICDLVTSATPNLTEEWIATSGTIQITSTAIKSVNTTTGITQITGYRHYIVFQDITFLRPDGSTQAYLGEDTFVFGNYNATVSPLAFGFDEEANKSTCDNDNRIFNFNSSEAFILDLADYANLFQSAETTTPRTAYISATNKVNYRLYSGTVNNTYFCTTPVPATPTLTDQNWFANDGVEADGTGIIEVTTTNSSPGFFLHTIRLKKVTMTKGNSDFYLGDDYLYGSIITP</sequence>
<name>A0ABU9E0C4_9FLAO</name>
<evidence type="ECO:0008006" key="3">
    <source>
        <dbReference type="Google" id="ProtNLM"/>
    </source>
</evidence>
<evidence type="ECO:0000313" key="2">
    <source>
        <dbReference type="Proteomes" id="UP001491349"/>
    </source>
</evidence>
<dbReference type="RefSeq" id="WP_187660568.1">
    <property type="nucleotide sequence ID" value="NZ_JACTAB010000004.1"/>
</dbReference>